<evidence type="ECO:0000259" key="8">
    <source>
        <dbReference type="Pfam" id="PF00482"/>
    </source>
</evidence>
<evidence type="ECO:0000256" key="1">
    <source>
        <dbReference type="ARBA" id="ARBA00004651"/>
    </source>
</evidence>
<feature type="transmembrane region" description="Helical" evidence="7">
    <location>
        <begin position="259"/>
        <end position="279"/>
    </location>
</feature>
<protein>
    <submittedName>
        <fullName evidence="9">Type II secretion system F family protein</fullName>
    </submittedName>
</protein>
<evidence type="ECO:0000256" key="5">
    <source>
        <dbReference type="ARBA" id="ARBA00023136"/>
    </source>
</evidence>
<evidence type="ECO:0000256" key="4">
    <source>
        <dbReference type="ARBA" id="ARBA00022989"/>
    </source>
</evidence>
<evidence type="ECO:0000256" key="3">
    <source>
        <dbReference type="ARBA" id="ARBA00022692"/>
    </source>
</evidence>
<feature type="domain" description="Type II secretion system protein GspF" evidence="8">
    <location>
        <begin position="120"/>
        <end position="247"/>
    </location>
</feature>
<evidence type="ECO:0000256" key="6">
    <source>
        <dbReference type="SAM" id="MobiDB-lite"/>
    </source>
</evidence>
<feature type="region of interest" description="Disordered" evidence="6">
    <location>
        <begin position="303"/>
        <end position="326"/>
    </location>
</feature>
<keyword evidence="2" id="KW-1003">Cell membrane</keyword>
<dbReference type="PANTHER" id="PTHR35007">
    <property type="entry name" value="INTEGRAL MEMBRANE PROTEIN-RELATED"/>
    <property type="match status" value="1"/>
</dbReference>
<feature type="compositionally biased region" description="Polar residues" evidence="6">
    <location>
        <begin position="304"/>
        <end position="320"/>
    </location>
</feature>
<comment type="subcellular location">
    <subcellularLocation>
        <location evidence="1">Cell membrane</location>
        <topology evidence="1">Multi-pass membrane protein</topology>
    </subcellularLocation>
</comment>
<dbReference type="Pfam" id="PF00482">
    <property type="entry name" value="T2SSF"/>
    <property type="match status" value="1"/>
</dbReference>
<evidence type="ECO:0000313" key="9">
    <source>
        <dbReference type="EMBL" id="MFH8551744.1"/>
    </source>
</evidence>
<keyword evidence="3 7" id="KW-0812">Transmembrane</keyword>
<dbReference type="EMBL" id="JBIRGQ010000014">
    <property type="protein sequence ID" value="MFH8551744.1"/>
    <property type="molecule type" value="Genomic_DNA"/>
</dbReference>
<dbReference type="InterPro" id="IPR018076">
    <property type="entry name" value="T2SS_GspF_dom"/>
</dbReference>
<evidence type="ECO:0000256" key="7">
    <source>
        <dbReference type="SAM" id="Phobius"/>
    </source>
</evidence>
<feature type="transmembrane region" description="Helical" evidence="7">
    <location>
        <begin position="63"/>
        <end position="81"/>
    </location>
</feature>
<dbReference type="RefSeq" id="WP_397718809.1">
    <property type="nucleotide sequence ID" value="NZ_JBIRGN010000014.1"/>
</dbReference>
<organism evidence="9 10">
    <name type="scientific">Streptomyces longisporoflavus</name>
    <dbReference type="NCBI Taxonomy" id="28044"/>
    <lineage>
        <taxon>Bacteria</taxon>
        <taxon>Bacillati</taxon>
        <taxon>Actinomycetota</taxon>
        <taxon>Actinomycetes</taxon>
        <taxon>Kitasatosporales</taxon>
        <taxon>Streptomycetaceae</taxon>
        <taxon>Streptomyces</taxon>
    </lineage>
</organism>
<dbReference type="PANTHER" id="PTHR35007:SF3">
    <property type="entry name" value="POSSIBLE CONSERVED ALANINE RICH MEMBRANE PROTEIN"/>
    <property type="match status" value="1"/>
</dbReference>
<evidence type="ECO:0000256" key="2">
    <source>
        <dbReference type="ARBA" id="ARBA00022475"/>
    </source>
</evidence>
<gene>
    <name evidence="9" type="ORF">ACH4F9_42890</name>
</gene>
<keyword evidence="5 7" id="KW-0472">Membrane</keyword>
<sequence>MSSDQWSLLAALCGALIVGGLLVAVRGAVPVPAAAAAGRPPSRWLVRWQAAQAALPEAWARRYRYIVIAAALVTVGAWLIWARPVHGLLAGVAVLGIPWIWNPAGTSSRQIVRLEALAEWMQQLAGVHETGGTLDSAITASATRAPLVIRPQVRLLAARLRVGANPVQAYRQFADAFADGAVDNAVMLFLTHAQDHGPGLSRALQSMATLTEQEAISLRSLDAKRAQVRTGTRWVSVISLAIAAYILTNPSWGEIYRTATGQLVMLLLGAMFTGALAGMRKLAQSKPAPRLLAPLATAAGLSDGTPSAVGSRTTKPTSQKAKGALL</sequence>
<comment type="caution">
    <text evidence="9">The sequence shown here is derived from an EMBL/GenBank/DDBJ whole genome shotgun (WGS) entry which is preliminary data.</text>
</comment>
<evidence type="ECO:0000313" key="10">
    <source>
        <dbReference type="Proteomes" id="UP001610818"/>
    </source>
</evidence>
<keyword evidence="4 7" id="KW-1133">Transmembrane helix</keyword>
<keyword evidence="10" id="KW-1185">Reference proteome</keyword>
<feature type="transmembrane region" description="Helical" evidence="7">
    <location>
        <begin position="234"/>
        <end position="253"/>
    </location>
</feature>
<dbReference type="Proteomes" id="UP001610818">
    <property type="component" value="Unassembled WGS sequence"/>
</dbReference>
<reference evidence="9 10" key="1">
    <citation type="submission" date="2024-10" db="EMBL/GenBank/DDBJ databases">
        <title>The Natural Products Discovery Center: Release of the First 8490 Sequenced Strains for Exploring Actinobacteria Biosynthetic Diversity.</title>
        <authorList>
            <person name="Kalkreuter E."/>
            <person name="Kautsar S.A."/>
            <person name="Yang D."/>
            <person name="Bader C.D."/>
            <person name="Teijaro C.N."/>
            <person name="Fluegel L."/>
            <person name="Davis C.M."/>
            <person name="Simpson J.R."/>
            <person name="Lauterbach L."/>
            <person name="Steele A.D."/>
            <person name="Gui C."/>
            <person name="Meng S."/>
            <person name="Li G."/>
            <person name="Viehrig K."/>
            <person name="Ye F."/>
            <person name="Su P."/>
            <person name="Kiefer A.F."/>
            <person name="Nichols A."/>
            <person name="Cepeda A.J."/>
            <person name="Yan W."/>
            <person name="Fan B."/>
            <person name="Jiang Y."/>
            <person name="Adhikari A."/>
            <person name="Zheng C.-J."/>
            <person name="Schuster L."/>
            <person name="Cowan T.M."/>
            <person name="Smanski M.J."/>
            <person name="Chevrette M.G."/>
            <person name="De Carvalho L.P.S."/>
            <person name="Shen B."/>
        </authorList>
    </citation>
    <scope>NUCLEOTIDE SEQUENCE [LARGE SCALE GENOMIC DNA]</scope>
    <source>
        <strain evidence="9 10">NPDC017990</strain>
    </source>
</reference>
<proteinExistence type="predicted"/>
<name>A0ABW7R393_9ACTN</name>
<accession>A0ABW7R393</accession>